<dbReference type="InterPro" id="IPR000683">
    <property type="entry name" value="Gfo/Idh/MocA-like_OxRdtase_N"/>
</dbReference>
<dbReference type="InterPro" id="IPR008354">
    <property type="entry name" value="Glc-Fru_OxRdtase_bac"/>
</dbReference>
<organism evidence="6 7">
    <name type="scientific">Phragmitibacter flavus</name>
    <dbReference type="NCBI Taxonomy" id="2576071"/>
    <lineage>
        <taxon>Bacteria</taxon>
        <taxon>Pseudomonadati</taxon>
        <taxon>Verrucomicrobiota</taxon>
        <taxon>Verrucomicrobiia</taxon>
        <taxon>Verrucomicrobiales</taxon>
        <taxon>Verrucomicrobiaceae</taxon>
        <taxon>Phragmitibacter</taxon>
    </lineage>
</organism>
<evidence type="ECO:0000259" key="5">
    <source>
        <dbReference type="Pfam" id="PF22725"/>
    </source>
</evidence>
<keyword evidence="2" id="KW-0560">Oxidoreductase</keyword>
<gene>
    <name evidence="6" type="ORF">FEM03_06630</name>
</gene>
<dbReference type="AlphaFoldDB" id="A0A5R8KIR4"/>
<evidence type="ECO:0000313" key="7">
    <source>
        <dbReference type="Proteomes" id="UP000306196"/>
    </source>
</evidence>
<dbReference type="Gene3D" id="3.40.50.720">
    <property type="entry name" value="NAD(P)-binding Rossmann-like Domain"/>
    <property type="match status" value="1"/>
</dbReference>
<dbReference type="InterPro" id="IPR055170">
    <property type="entry name" value="GFO_IDH_MocA-like_dom"/>
</dbReference>
<dbReference type="PANTHER" id="PTHR22604:SF105">
    <property type="entry name" value="TRANS-1,2-DIHYDROBENZENE-1,2-DIOL DEHYDROGENASE"/>
    <property type="match status" value="1"/>
</dbReference>
<dbReference type="InterPro" id="IPR036291">
    <property type="entry name" value="NAD(P)-bd_dom_sf"/>
</dbReference>
<dbReference type="SUPFAM" id="SSF51735">
    <property type="entry name" value="NAD(P)-binding Rossmann-fold domains"/>
    <property type="match status" value="1"/>
</dbReference>
<sequence>MAGISPQSPILANQGASSSSSSTNIPLAPPDKQPPNLHIPKKAEKTIGWAIVGLGELALAEIMPAFAECQLSKPVALVSGHPDKARKVAALHGIAEDAIYNYDNYDKLAADNRVDAIYIVLPNSMHAEFTIRGLKAGKHVLCEKPMSATVAEAEQMIAAAKAADKKLMIAYRLHYEPFNQKAMELCKSGALGKIKTFVSTNAQNVKAPNIRLSGELAGGPVGDVGVYSINAARYTLGEEPVEVFATAHQPKDDPRFREVPESVTFILRYPSGALAHCDCSFGTSESRFFRVLGTEGYLRMDPAFSYRGLRLHMKEGDAKSGDAEVKELVLQPVNHFAAEMDHFSSVILNGDKCLTPGEMGLADMKIVEAIEKSWKTNEPVKLS</sequence>
<evidence type="ECO:0000259" key="4">
    <source>
        <dbReference type="Pfam" id="PF01408"/>
    </source>
</evidence>
<feature type="domain" description="GFO/IDH/MocA-like oxidoreductase" evidence="5">
    <location>
        <begin position="180"/>
        <end position="299"/>
    </location>
</feature>
<dbReference type="Pfam" id="PF22725">
    <property type="entry name" value="GFO_IDH_MocA_C3"/>
    <property type="match status" value="1"/>
</dbReference>
<dbReference type="PANTHER" id="PTHR22604">
    <property type="entry name" value="OXIDOREDUCTASES"/>
    <property type="match status" value="1"/>
</dbReference>
<dbReference type="InterPro" id="IPR050984">
    <property type="entry name" value="Gfo/Idh/MocA_domain"/>
</dbReference>
<feature type="compositionally biased region" description="Polar residues" evidence="3">
    <location>
        <begin position="1"/>
        <end position="16"/>
    </location>
</feature>
<evidence type="ECO:0000313" key="6">
    <source>
        <dbReference type="EMBL" id="TLD71845.1"/>
    </source>
</evidence>
<dbReference type="EMBL" id="VAUV01000004">
    <property type="protein sequence ID" value="TLD71845.1"/>
    <property type="molecule type" value="Genomic_DNA"/>
</dbReference>
<feature type="domain" description="Gfo/Idh/MocA-like oxidoreductase N-terminal" evidence="4">
    <location>
        <begin position="48"/>
        <end position="171"/>
    </location>
</feature>
<dbReference type="Pfam" id="PF01408">
    <property type="entry name" value="GFO_IDH_MocA"/>
    <property type="match status" value="1"/>
</dbReference>
<reference evidence="6 7" key="1">
    <citation type="submission" date="2019-05" db="EMBL/GenBank/DDBJ databases">
        <title>Verrucobacter flavum gen. nov., sp. nov. a new member of the family Verrucomicrobiaceae.</title>
        <authorList>
            <person name="Szuroczki S."/>
            <person name="Abbaszade G."/>
            <person name="Szabo A."/>
            <person name="Felfoldi T."/>
            <person name="Schumann P."/>
            <person name="Boka K."/>
            <person name="Keki Z."/>
            <person name="Toumi M."/>
            <person name="Toth E."/>
        </authorList>
    </citation>
    <scope>NUCLEOTIDE SEQUENCE [LARGE SCALE GENOMIC DNA]</scope>
    <source>
        <strain evidence="6 7">MG-N-17</strain>
    </source>
</reference>
<dbReference type="SUPFAM" id="SSF55347">
    <property type="entry name" value="Glyceraldehyde-3-phosphate dehydrogenase-like, C-terminal domain"/>
    <property type="match status" value="1"/>
</dbReference>
<dbReference type="GO" id="GO:0000166">
    <property type="term" value="F:nucleotide binding"/>
    <property type="evidence" value="ECO:0007669"/>
    <property type="project" value="InterPro"/>
</dbReference>
<proteinExistence type="inferred from homology"/>
<evidence type="ECO:0000256" key="3">
    <source>
        <dbReference type="SAM" id="MobiDB-lite"/>
    </source>
</evidence>
<comment type="similarity">
    <text evidence="1">Belongs to the Gfo/Idh/MocA family.</text>
</comment>
<dbReference type="OrthoDB" id="9815825at2"/>
<feature type="region of interest" description="Disordered" evidence="3">
    <location>
        <begin position="1"/>
        <end position="39"/>
    </location>
</feature>
<dbReference type="Proteomes" id="UP000306196">
    <property type="component" value="Unassembled WGS sequence"/>
</dbReference>
<evidence type="ECO:0000256" key="2">
    <source>
        <dbReference type="ARBA" id="ARBA00023002"/>
    </source>
</evidence>
<dbReference type="PRINTS" id="PR01775">
    <property type="entry name" value="GLFROXRDTASE"/>
</dbReference>
<name>A0A5R8KIR4_9BACT</name>
<keyword evidence="7" id="KW-1185">Reference proteome</keyword>
<evidence type="ECO:0000256" key="1">
    <source>
        <dbReference type="ARBA" id="ARBA00010928"/>
    </source>
</evidence>
<accession>A0A5R8KIR4</accession>
<comment type="caution">
    <text evidence="6">The sequence shown here is derived from an EMBL/GenBank/DDBJ whole genome shotgun (WGS) entry which is preliminary data.</text>
</comment>
<dbReference type="Gene3D" id="3.30.360.10">
    <property type="entry name" value="Dihydrodipicolinate Reductase, domain 2"/>
    <property type="match status" value="1"/>
</dbReference>
<protein>
    <submittedName>
        <fullName evidence="6">Gfo/Idh/MocA family oxidoreductase</fullName>
    </submittedName>
</protein>
<dbReference type="GO" id="GO:0016491">
    <property type="term" value="F:oxidoreductase activity"/>
    <property type="evidence" value="ECO:0007669"/>
    <property type="project" value="UniProtKB-KW"/>
</dbReference>